<dbReference type="OMA" id="HVMLCAS"/>
<dbReference type="GO" id="GO:0000287">
    <property type="term" value="F:magnesium ion binding"/>
    <property type="evidence" value="ECO:0007669"/>
    <property type="project" value="Ensembl"/>
</dbReference>
<evidence type="ECO:0000256" key="13">
    <source>
        <dbReference type="ARBA" id="ARBA00022842"/>
    </source>
</evidence>
<keyword evidence="13" id="KW-0460">Magnesium</keyword>
<keyword evidence="4" id="KW-0217">Developmental protein</keyword>
<dbReference type="PROSITE" id="PS50011">
    <property type="entry name" value="PROTEIN_KINASE_DOM"/>
    <property type="match status" value="1"/>
</dbReference>
<dbReference type="GO" id="GO:0005524">
    <property type="term" value="F:ATP binding"/>
    <property type="evidence" value="ECO:0007669"/>
    <property type="project" value="UniProtKB-KW"/>
</dbReference>
<dbReference type="Proteomes" id="UP000472266">
    <property type="component" value="Chromosome 15"/>
</dbReference>
<keyword evidence="5" id="KW-0723">Serine/threonine-protein kinase</keyword>
<reference evidence="16 17" key="1">
    <citation type="submission" date="2019-11" db="EMBL/GenBank/DDBJ databases">
        <title>Strigops habroptila (kakapo) genome, bStrHab1, primary haplotype, v2.</title>
        <authorList>
            <person name="Jarvis E.D."/>
            <person name="Howard J."/>
            <person name="Rhie A."/>
            <person name="Phillippy A."/>
            <person name="Korlach J."/>
            <person name="Digby A."/>
            <person name="Iorns D."/>
            <person name="Eason D."/>
            <person name="Robertson B."/>
            <person name="Raemaekers T."/>
            <person name="Howe K."/>
            <person name="Lewin H."/>
            <person name="Damas J."/>
            <person name="Hastie A."/>
            <person name="Tracey A."/>
            <person name="Chow W."/>
            <person name="Fedrigo O."/>
        </authorList>
    </citation>
    <scope>NUCLEOTIDE SEQUENCE [LARGE SCALE GENOMIC DNA]</scope>
</reference>
<keyword evidence="11" id="KW-0221">Differentiation</keyword>
<dbReference type="GO" id="GO:0000226">
    <property type="term" value="P:microtubule cytoskeleton organization"/>
    <property type="evidence" value="ECO:0007669"/>
    <property type="project" value="TreeGrafter"/>
</dbReference>
<keyword evidence="7" id="KW-0808">Transferase</keyword>
<keyword evidence="12" id="KW-0067">ATP-binding</keyword>
<evidence type="ECO:0000256" key="11">
    <source>
        <dbReference type="ARBA" id="ARBA00022782"/>
    </source>
</evidence>
<evidence type="ECO:0000256" key="4">
    <source>
        <dbReference type="ARBA" id="ARBA00022473"/>
    </source>
</evidence>
<evidence type="ECO:0000313" key="16">
    <source>
        <dbReference type="Ensembl" id="ENSSHBP00005022437.1"/>
    </source>
</evidence>
<evidence type="ECO:0000313" key="17">
    <source>
        <dbReference type="Proteomes" id="UP000472266"/>
    </source>
</evidence>
<sequence>MGNLRACGRRWELMAGLWACLVERSEWWDPNQPRSITLPTPELTARTFQPAPTSLSIRHPTDQCQLHHNEFIHRFLPRELQIITRLDHRNIIRVHEVLESAEGKICIVMELAEDGDIFDYMLQEGPLPEPRARALFLQLVEAIRYCHESGVAHRDLKCENALLQGRTLKLTDFGFAKLLPRERGELSWTFCGSTAYAAPEVLQGLPHDSRKGDVWSAGVILYALLCARLPFDDTDIPRMLHQQQKGVSVPAHLGISKEGQNLLKMLLEPDMMLRPSIEGVRRHPWLTNP</sequence>
<keyword evidence="10" id="KW-0418">Kinase</keyword>
<proteinExistence type="inferred from homology"/>
<reference evidence="16" key="2">
    <citation type="submission" date="2025-08" db="UniProtKB">
        <authorList>
            <consortium name="Ensembl"/>
        </authorList>
    </citation>
    <scope>IDENTIFICATION</scope>
</reference>
<dbReference type="Pfam" id="PF00069">
    <property type="entry name" value="Pkinase"/>
    <property type="match status" value="1"/>
</dbReference>
<dbReference type="PANTHER" id="PTHR24346:SF102">
    <property type="entry name" value="TESTIS-SPECIFIC SERINE_THREONINE-PROTEIN KINASE 1"/>
    <property type="match status" value="1"/>
</dbReference>
<dbReference type="AlphaFoldDB" id="A0A672V761"/>
<dbReference type="EC" id="2.7.11.1" evidence="3"/>
<dbReference type="GO" id="GO:0050321">
    <property type="term" value="F:tau-protein kinase activity"/>
    <property type="evidence" value="ECO:0007669"/>
    <property type="project" value="TreeGrafter"/>
</dbReference>
<evidence type="ECO:0000256" key="8">
    <source>
        <dbReference type="ARBA" id="ARBA00022723"/>
    </source>
</evidence>
<dbReference type="GO" id="GO:0030145">
    <property type="term" value="F:manganese ion binding"/>
    <property type="evidence" value="ECO:0007669"/>
    <property type="project" value="Ensembl"/>
</dbReference>
<accession>A0A672V761</accession>
<dbReference type="PANTHER" id="PTHR24346">
    <property type="entry name" value="MAP/MICROTUBULE AFFINITY-REGULATING KINASE"/>
    <property type="match status" value="1"/>
</dbReference>
<evidence type="ECO:0000256" key="2">
    <source>
        <dbReference type="ARBA" id="ARBA00006692"/>
    </source>
</evidence>
<dbReference type="SMART" id="SM00220">
    <property type="entry name" value="S_TKc"/>
    <property type="match status" value="1"/>
</dbReference>
<feature type="domain" description="Protein kinase" evidence="15">
    <location>
        <begin position="1"/>
        <end position="286"/>
    </location>
</feature>
<keyword evidence="14" id="KW-0744">Spermatogenesis</keyword>
<keyword evidence="9" id="KW-0547">Nucleotide-binding</keyword>
<comment type="cofactor">
    <cofactor evidence="1">
        <name>Mg(2+)</name>
        <dbReference type="ChEBI" id="CHEBI:18420"/>
    </cofactor>
</comment>
<dbReference type="InterPro" id="IPR011009">
    <property type="entry name" value="Kinase-like_dom_sf"/>
</dbReference>
<name>A0A672V761_STRHB</name>
<dbReference type="Gene3D" id="1.10.510.10">
    <property type="entry name" value="Transferase(Phosphotransferase) domain 1"/>
    <property type="match status" value="1"/>
</dbReference>
<dbReference type="FunFam" id="1.10.510.10:FF:000571">
    <property type="entry name" value="Maternal embryonic leucine zipper kinase"/>
    <property type="match status" value="1"/>
</dbReference>
<dbReference type="GO" id="GO:0036126">
    <property type="term" value="C:sperm flagellum"/>
    <property type="evidence" value="ECO:0007669"/>
    <property type="project" value="Ensembl"/>
</dbReference>
<evidence type="ECO:0000256" key="9">
    <source>
        <dbReference type="ARBA" id="ARBA00022741"/>
    </source>
</evidence>
<reference evidence="16" key="3">
    <citation type="submission" date="2025-09" db="UniProtKB">
        <authorList>
            <consortium name="Ensembl"/>
        </authorList>
    </citation>
    <scope>IDENTIFICATION</scope>
</reference>
<dbReference type="InterPro" id="IPR000719">
    <property type="entry name" value="Prot_kinase_dom"/>
</dbReference>
<comment type="similarity">
    <text evidence="2">Belongs to the protein kinase superfamily. CAMK Ser/Thr protein kinase family.</text>
</comment>
<dbReference type="GO" id="GO:0007286">
    <property type="term" value="P:spermatid development"/>
    <property type="evidence" value="ECO:0007669"/>
    <property type="project" value="Ensembl"/>
</dbReference>
<evidence type="ECO:0000259" key="15">
    <source>
        <dbReference type="PROSITE" id="PS50011"/>
    </source>
</evidence>
<evidence type="ECO:0000256" key="7">
    <source>
        <dbReference type="ARBA" id="ARBA00022679"/>
    </source>
</evidence>
<dbReference type="GO" id="GO:0005737">
    <property type="term" value="C:cytoplasm"/>
    <property type="evidence" value="ECO:0007669"/>
    <property type="project" value="TreeGrafter"/>
</dbReference>
<dbReference type="GO" id="GO:0035556">
    <property type="term" value="P:intracellular signal transduction"/>
    <property type="evidence" value="ECO:0007669"/>
    <property type="project" value="TreeGrafter"/>
</dbReference>
<evidence type="ECO:0000256" key="12">
    <source>
        <dbReference type="ARBA" id="ARBA00022840"/>
    </source>
</evidence>
<evidence type="ECO:0000256" key="14">
    <source>
        <dbReference type="ARBA" id="ARBA00022871"/>
    </source>
</evidence>
<gene>
    <name evidence="16" type="primary">TSSK3</name>
</gene>
<protein>
    <recommendedName>
        <fullName evidence="3">non-specific serine/threonine protein kinase</fullName>
        <ecNumber evidence="3">2.7.11.1</ecNumber>
    </recommendedName>
</protein>
<evidence type="ECO:0000256" key="3">
    <source>
        <dbReference type="ARBA" id="ARBA00012513"/>
    </source>
</evidence>
<keyword evidence="8" id="KW-0479">Metal-binding</keyword>
<dbReference type="Ensembl" id="ENSSHBT00005026713.1">
    <property type="protein sequence ID" value="ENSSHBP00005022437.1"/>
    <property type="gene ID" value="ENSSHBG00005018909.1"/>
</dbReference>
<dbReference type="SUPFAM" id="SSF56112">
    <property type="entry name" value="Protein kinase-like (PK-like)"/>
    <property type="match status" value="1"/>
</dbReference>
<dbReference type="GeneTree" id="ENSGT00940000161490"/>
<keyword evidence="6" id="KW-0597">Phosphoprotein</keyword>
<keyword evidence="17" id="KW-1185">Reference proteome</keyword>
<evidence type="ECO:0000256" key="1">
    <source>
        <dbReference type="ARBA" id="ARBA00001946"/>
    </source>
</evidence>
<organism evidence="16 17">
    <name type="scientific">Strigops habroptila</name>
    <name type="common">Kakapo</name>
    <dbReference type="NCBI Taxonomy" id="2489341"/>
    <lineage>
        <taxon>Eukaryota</taxon>
        <taxon>Metazoa</taxon>
        <taxon>Chordata</taxon>
        <taxon>Craniata</taxon>
        <taxon>Vertebrata</taxon>
        <taxon>Euteleostomi</taxon>
        <taxon>Archelosauria</taxon>
        <taxon>Archosauria</taxon>
        <taxon>Dinosauria</taxon>
        <taxon>Saurischia</taxon>
        <taxon>Theropoda</taxon>
        <taxon>Coelurosauria</taxon>
        <taxon>Aves</taxon>
        <taxon>Neognathae</taxon>
        <taxon>Neoaves</taxon>
        <taxon>Telluraves</taxon>
        <taxon>Australaves</taxon>
        <taxon>Psittaciformes</taxon>
        <taxon>Psittacidae</taxon>
        <taxon>Strigops</taxon>
    </lineage>
</organism>
<evidence type="ECO:0000256" key="6">
    <source>
        <dbReference type="ARBA" id="ARBA00022553"/>
    </source>
</evidence>
<evidence type="ECO:0000256" key="5">
    <source>
        <dbReference type="ARBA" id="ARBA00022527"/>
    </source>
</evidence>
<dbReference type="InParanoid" id="A0A672V761"/>
<evidence type="ECO:0000256" key="10">
    <source>
        <dbReference type="ARBA" id="ARBA00022777"/>
    </source>
</evidence>